<dbReference type="GO" id="GO:0004867">
    <property type="term" value="F:serine-type endopeptidase inhibitor activity"/>
    <property type="evidence" value="ECO:0007669"/>
    <property type="project" value="UniProtKB-KW"/>
</dbReference>
<dbReference type="Gene3D" id="2.80.10.50">
    <property type="match status" value="2"/>
</dbReference>
<evidence type="ECO:0000256" key="4">
    <source>
        <dbReference type="SAM" id="SignalP"/>
    </source>
</evidence>
<sequence>MKPTAVLALFFLLLLLAFLTNLPLAFSNVQPIVDTNGNPIFRGFTYYIFPAIFGPSGGGLKLAQTGNSKCALTVLQDYSNLFRGIHHTWNPISTRFHIENYHFGYKLVFCITGSPTCLDIGRFDAENGEDGRRLNLTEHEAFDLVFVKVFEADKVIKSVV</sequence>
<dbReference type="Pfam" id="PF00197">
    <property type="entry name" value="Kunitz_legume"/>
    <property type="match status" value="2"/>
</dbReference>
<name>V7C2P7_PHAVU</name>
<keyword evidence="2" id="KW-0722">Serine protease inhibitor</keyword>
<dbReference type="Gramene" id="ESW24424">
    <property type="protein sequence ID" value="ESW24424"/>
    <property type="gene ID" value="PHAVU_004G129700g"/>
</dbReference>
<keyword evidence="6" id="KW-1185">Reference proteome</keyword>
<protein>
    <submittedName>
        <fullName evidence="5">Uncharacterized protein</fullName>
    </submittedName>
</protein>
<dbReference type="Proteomes" id="UP000000226">
    <property type="component" value="Chromosome 4"/>
</dbReference>
<feature type="signal peptide" evidence="4">
    <location>
        <begin position="1"/>
        <end position="27"/>
    </location>
</feature>
<organism evidence="5 6">
    <name type="scientific">Phaseolus vulgaris</name>
    <name type="common">Kidney bean</name>
    <name type="synonym">French bean</name>
    <dbReference type="NCBI Taxonomy" id="3885"/>
    <lineage>
        <taxon>Eukaryota</taxon>
        <taxon>Viridiplantae</taxon>
        <taxon>Streptophyta</taxon>
        <taxon>Embryophyta</taxon>
        <taxon>Tracheophyta</taxon>
        <taxon>Spermatophyta</taxon>
        <taxon>Magnoliopsida</taxon>
        <taxon>eudicotyledons</taxon>
        <taxon>Gunneridae</taxon>
        <taxon>Pentapetalae</taxon>
        <taxon>rosids</taxon>
        <taxon>fabids</taxon>
        <taxon>Fabales</taxon>
        <taxon>Fabaceae</taxon>
        <taxon>Papilionoideae</taxon>
        <taxon>50 kb inversion clade</taxon>
        <taxon>NPAAA clade</taxon>
        <taxon>indigoferoid/millettioid clade</taxon>
        <taxon>Phaseoleae</taxon>
        <taxon>Phaseolus</taxon>
    </lineage>
</organism>
<dbReference type="PRINTS" id="PR00291">
    <property type="entry name" value="KUNITZINHBTR"/>
</dbReference>
<keyword evidence="3" id="KW-1015">Disulfide bond</keyword>
<evidence type="ECO:0000256" key="2">
    <source>
        <dbReference type="ARBA" id="ARBA00022900"/>
    </source>
</evidence>
<gene>
    <name evidence="5" type="ORF">PHAVU_004G129700g</name>
</gene>
<evidence type="ECO:0000313" key="5">
    <source>
        <dbReference type="EMBL" id="ESW24424.1"/>
    </source>
</evidence>
<evidence type="ECO:0000256" key="3">
    <source>
        <dbReference type="ARBA" id="ARBA00023157"/>
    </source>
</evidence>
<feature type="chain" id="PRO_5004755186" evidence="4">
    <location>
        <begin position="28"/>
        <end position="160"/>
    </location>
</feature>
<dbReference type="SMR" id="V7C2P7"/>
<accession>V7C2P7</accession>
<dbReference type="EMBL" id="CM002291">
    <property type="protein sequence ID" value="ESW24424.1"/>
    <property type="molecule type" value="Genomic_DNA"/>
</dbReference>
<dbReference type="AlphaFoldDB" id="V7C2P7"/>
<dbReference type="PROSITE" id="PS00283">
    <property type="entry name" value="SOYBEAN_KUNITZ"/>
    <property type="match status" value="1"/>
</dbReference>
<dbReference type="PANTHER" id="PTHR33107">
    <property type="entry name" value="KUNITZ TRYPSIN INHIBITOR 2"/>
    <property type="match status" value="1"/>
</dbReference>
<dbReference type="SMART" id="SM00452">
    <property type="entry name" value="STI"/>
    <property type="match status" value="1"/>
</dbReference>
<dbReference type="InterPro" id="IPR011065">
    <property type="entry name" value="Kunitz_inhibitor_STI-like_sf"/>
</dbReference>
<dbReference type="OMA" id="MHERSRD"/>
<proteinExistence type="predicted"/>
<evidence type="ECO:0000256" key="1">
    <source>
        <dbReference type="ARBA" id="ARBA00022690"/>
    </source>
</evidence>
<keyword evidence="4" id="KW-0732">Signal</keyword>
<dbReference type="InterPro" id="IPR002160">
    <property type="entry name" value="Prot_inh_Kunz-lg"/>
</dbReference>
<keyword evidence="1" id="KW-0646">Protease inhibitor</keyword>
<dbReference type="OrthoDB" id="1872570at2759"/>
<evidence type="ECO:0000313" key="6">
    <source>
        <dbReference type="Proteomes" id="UP000000226"/>
    </source>
</evidence>
<reference evidence="6" key="1">
    <citation type="journal article" date="2014" name="Nat. Genet.">
        <title>A reference genome for common bean and genome-wide analysis of dual domestications.</title>
        <authorList>
            <person name="Schmutz J."/>
            <person name="McClean P.E."/>
            <person name="Mamidi S."/>
            <person name="Wu G.A."/>
            <person name="Cannon S.B."/>
            <person name="Grimwood J."/>
            <person name="Jenkins J."/>
            <person name="Shu S."/>
            <person name="Song Q."/>
            <person name="Chavarro C."/>
            <person name="Torres-Torres M."/>
            <person name="Geffroy V."/>
            <person name="Moghaddam S.M."/>
            <person name="Gao D."/>
            <person name="Abernathy B."/>
            <person name="Barry K."/>
            <person name="Blair M."/>
            <person name="Brick M.A."/>
            <person name="Chovatia M."/>
            <person name="Gepts P."/>
            <person name="Goodstein D.M."/>
            <person name="Gonzales M."/>
            <person name="Hellsten U."/>
            <person name="Hyten D.L."/>
            <person name="Jia G."/>
            <person name="Kelly J.D."/>
            <person name="Kudrna D."/>
            <person name="Lee R."/>
            <person name="Richard M.M."/>
            <person name="Miklas P.N."/>
            <person name="Osorno J.M."/>
            <person name="Rodrigues J."/>
            <person name="Thareau V."/>
            <person name="Urrea C.A."/>
            <person name="Wang M."/>
            <person name="Yu Y."/>
            <person name="Zhang M."/>
            <person name="Wing R.A."/>
            <person name="Cregan P.B."/>
            <person name="Rokhsar D.S."/>
            <person name="Jackson S.A."/>
        </authorList>
    </citation>
    <scope>NUCLEOTIDE SEQUENCE [LARGE SCALE GENOMIC DNA]</scope>
    <source>
        <strain evidence="6">cv. G19833</strain>
    </source>
</reference>
<dbReference type="SUPFAM" id="SSF50386">
    <property type="entry name" value="STI-like"/>
    <property type="match status" value="1"/>
</dbReference>
<dbReference type="MEROPS" id="I03.030"/>
<dbReference type="PANTHER" id="PTHR33107:SF21">
    <property type="entry name" value="KUNITZ FAMILY TRYPSIN AND PROTEASE INHIBITOR PROTEIN"/>
    <property type="match status" value="1"/>
</dbReference>